<dbReference type="PANTHER" id="PTHR42928">
    <property type="entry name" value="TRICARBOXYLATE-BINDING PROTEIN"/>
    <property type="match status" value="1"/>
</dbReference>
<accession>N6ZZA2</accession>
<gene>
    <name evidence="2" type="ORF">C667_08785</name>
</gene>
<dbReference type="PIRSF" id="PIRSF017082">
    <property type="entry name" value="YflP"/>
    <property type="match status" value="1"/>
</dbReference>
<proteinExistence type="inferred from homology"/>
<comment type="similarity">
    <text evidence="1">Belongs to the UPF0065 (bug) family.</text>
</comment>
<dbReference type="Pfam" id="PF03401">
    <property type="entry name" value="TctC"/>
    <property type="match status" value="1"/>
</dbReference>
<comment type="caution">
    <text evidence="2">The sequence shown here is derived from an EMBL/GenBank/DDBJ whole genome shotgun (WGS) entry which is preliminary data.</text>
</comment>
<dbReference type="EMBL" id="AMXF01000047">
    <property type="protein sequence ID" value="ENO97459.1"/>
    <property type="molecule type" value="Genomic_DNA"/>
</dbReference>
<evidence type="ECO:0000313" key="2">
    <source>
        <dbReference type="EMBL" id="ENO97459.1"/>
    </source>
</evidence>
<dbReference type="Gene3D" id="3.40.190.10">
    <property type="entry name" value="Periplasmic binding protein-like II"/>
    <property type="match status" value="1"/>
</dbReference>
<evidence type="ECO:0000313" key="3">
    <source>
        <dbReference type="Proteomes" id="UP000013047"/>
    </source>
</evidence>
<organism evidence="2 3">
    <name type="scientific">Thauera phenylacetica B4P</name>
    <dbReference type="NCBI Taxonomy" id="1234382"/>
    <lineage>
        <taxon>Bacteria</taxon>
        <taxon>Pseudomonadati</taxon>
        <taxon>Pseudomonadota</taxon>
        <taxon>Betaproteobacteria</taxon>
        <taxon>Rhodocyclales</taxon>
        <taxon>Zoogloeaceae</taxon>
        <taxon>Thauera</taxon>
    </lineage>
</organism>
<dbReference type="InterPro" id="IPR042100">
    <property type="entry name" value="Bug_dom1"/>
</dbReference>
<evidence type="ECO:0000256" key="1">
    <source>
        <dbReference type="ARBA" id="ARBA00006987"/>
    </source>
</evidence>
<name>N6ZZA2_9RHOO</name>
<dbReference type="SUPFAM" id="SSF53850">
    <property type="entry name" value="Periplasmic binding protein-like II"/>
    <property type="match status" value="1"/>
</dbReference>
<protein>
    <submittedName>
        <fullName evidence="2">Tricarboxylate transport protein TctC</fullName>
    </submittedName>
</protein>
<dbReference type="CDD" id="cd07012">
    <property type="entry name" value="PBP2_Bug_TTT"/>
    <property type="match status" value="1"/>
</dbReference>
<dbReference type="Gene3D" id="3.40.190.150">
    <property type="entry name" value="Bordetella uptake gene, domain 1"/>
    <property type="match status" value="1"/>
</dbReference>
<dbReference type="PANTHER" id="PTHR42928:SF5">
    <property type="entry name" value="BLR1237 PROTEIN"/>
    <property type="match status" value="1"/>
</dbReference>
<dbReference type="InterPro" id="IPR005064">
    <property type="entry name" value="BUG"/>
</dbReference>
<keyword evidence="3" id="KW-1185">Reference proteome</keyword>
<dbReference type="AlphaFoldDB" id="N6ZZA2"/>
<sequence>MLALAGGAMAQSYPEREISGVIQWSAGGATDVVSRAITPHVEEIIGKKIVMQNKPGGVGAIATNFVYQQSADGYTLLYGAENPQLHAVMGIANLDYSKFYPINILGRGKVVVIANNDKPWKSFRELLDDIEANPGKIKMGTAGPGSVPHTVSAMITAVAKLPVTAVPFDGDGPGLTALQGGHIDFMASSLGSAAEHIKAGRMRVLAVLSDTAMTDSALGNIPPITDALPGVAKYLPWGPFYGVFAKRDIPEEAKAKLSAAFRKAAQSPQFIELMNGRHNEIVNLSGEEADAFLKKWQSVTAWILQGAGLAKHSPAEFGIPKP</sequence>
<reference evidence="2 3" key="1">
    <citation type="submission" date="2012-09" db="EMBL/GenBank/DDBJ databases">
        <title>Draft Genome Sequences of 6 Strains from Genus Thauera.</title>
        <authorList>
            <person name="Liu B."/>
            <person name="Shapleigh J.P."/>
            <person name="Frostegard A.H."/>
        </authorList>
    </citation>
    <scope>NUCLEOTIDE SEQUENCE [LARGE SCALE GENOMIC DNA]</scope>
    <source>
        <strain evidence="2 3">B4P</strain>
    </source>
</reference>
<dbReference type="Proteomes" id="UP000013047">
    <property type="component" value="Unassembled WGS sequence"/>
</dbReference>